<keyword evidence="2" id="KW-1185">Reference proteome</keyword>
<dbReference type="EMBL" id="KI661512">
    <property type="protein sequence ID" value="ETN73206.1"/>
    <property type="molecule type" value="Genomic_DNA"/>
</dbReference>
<name>W2SWK3_NECAM</name>
<dbReference type="KEGG" id="nai:NECAME_18463"/>
<protein>
    <submittedName>
        <fullName evidence="1">Uncharacterized protein</fullName>
    </submittedName>
</protein>
<sequence>ILNVLAPHVQFLEGLLVNFRLGCFEDNKKDRALSGFAYEFKSDNSVEKCRSTCYRAGFIYFGKDGGSKVDVRGVSINLLCIQWPNKKLTWIEKFAENS</sequence>
<evidence type="ECO:0000313" key="1">
    <source>
        <dbReference type="EMBL" id="ETN73206.1"/>
    </source>
</evidence>
<feature type="non-terminal residue" evidence="1">
    <location>
        <position position="1"/>
    </location>
</feature>
<gene>
    <name evidence="1" type="ORF">NECAME_18463</name>
</gene>
<accession>W2SWK3</accession>
<dbReference type="OrthoDB" id="5852012at2759"/>
<organism evidence="1 2">
    <name type="scientific">Necator americanus</name>
    <name type="common">Human hookworm</name>
    <dbReference type="NCBI Taxonomy" id="51031"/>
    <lineage>
        <taxon>Eukaryota</taxon>
        <taxon>Metazoa</taxon>
        <taxon>Ecdysozoa</taxon>
        <taxon>Nematoda</taxon>
        <taxon>Chromadorea</taxon>
        <taxon>Rhabditida</taxon>
        <taxon>Rhabditina</taxon>
        <taxon>Rhabditomorpha</taxon>
        <taxon>Strongyloidea</taxon>
        <taxon>Ancylostomatidae</taxon>
        <taxon>Bunostominae</taxon>
        <taxon>Necator</taxon>
    </lineage>
</organism>
<dbReference type="Proteomes" id="UP000053676">
    <property type="component" value="Unassembled WGS sequence"/>
</dbReference>
<proteinExistence type="predicted"/>
<reference evidence="2" key="1">
    <citation type="journal article" date="2014" name="Nat. Genet.">
        <title>Genome of the human hookworm Necator americanus.</title>
        <authorList>
            <person name="Tang Y.T."/>
            <person name="Gao X."/>
            <person name="Rosa B.A."/>
            <person name="Abubucker S."/>
            <person name="Hallsworth-Pepin K."/>
            <person name="Martin J."/>
            <person name="Tyagi R."/>
            <person name="Heizer E."/>
            <person name="Zhang X."/>
            <person name="Bhonagiri-Palsikar V."/>
            <person name="Minx P."/>
            <person name="Warren W.C."/>
            <person name="Wang Q."/>
            <person name="Zhan B."/>
            <person name="Hotez P.J."/>
            <person name="Sternberg P.W."/>
            <person name="Dougall A."/>
            <person name="Gaze S.T."/>
            <person name="Mulvenna J."/>
            <person name="Sotillo J."/>
            <person name="Ranganathan S."/>
            <person name="Rabelo E.M."/>
            <person name="Wilson R.K."/>
            <person name="Felgner P.L."/>
            <person name="Bethony J."/>
            <person name="Hawdon J.M."/>
            <person name="Gasser R.B."/>
            <person name="Loukas A."/>
            <person name="Mitreva M."/>
        </authorList>
    </citation>
    <scope>NUCLEOTIDE SEQUENCE [LARGE SCALE GENOMIC DNA]</scope>
</reference>
<dbReference type="AlphaFoldDB" id="W2SWK3"/>
<evidence type="ECO:0000313" key="2">
    <source>
        <dbReference type="Proteomes" id="UP000053676"/>
    </source>
</evidence>